<keyword evidence="2" id="KW-1185">Reference proteome</keyword>
<proteinExistence type="predicted"/>
<sequence>MNYKASDAIDLIYRLIGNISAVSFPHFLDNHGKKRSLANDIKEFYRDMYKRKIKLKGEVENHFDLNNWSFSQNKDDILKVKNYFFGNFFIKTDYNYYLNKQHINEELNKFHDKALDNTFISNLTKIDWSRTTRIIEASFLTWINNKNLKQDDELKHRLTLILTSLNEKEEINYNQKYKIFLETIDKYKDFVNMYDKEELLKTPINSDSYEKYNQILKIYEYIENGMSIEEYLDSENIIMQIKKLPDNAELWEYDFTKVLLKRVFLITLINSVFKTHASSAPIAKIEMIISNGGFKIDFQKIPLNNLYIALTQNEENVKKLIKISGQKLNRDLIDLVKGLFKNLLINMQLNQYHSFDNKEIFYVPNKKVIYSYLKEIGNLIKYHESNLNEPILSHPGDNLSDFKIAISSSLLNFEDKNAIIDVLRKNYKEIKDYPNAVLLKTIEYIESLSNVENI</sequence>
<dbReference type="RefSeq" id="WP_156006123.1">
    <property type="nucleotide sequence ID" value="NZ_CP046276.1"/>
</dbReference>
<dbReference type="OrthoDB" id="388066at2"/>
<reference evidence="1 2" key="1">
    <citation type="submission" date="2019-11" db="EMBL/GenBank/DDBJ databases">
        <title>Complete genome sequence of Spiroplasma tabanidicola TAUS-1 (DSM 22603).</title>
        <authorList>
            <person name="Huang C.-T."/>
            <person name="Lin Y.-C."/>
            <person name="Kuo C.-H."/>
        </authorList>
    </citation>
    <scope>NUCLEOTIDE SEQUENCE [LARGE SCALE GENOMIC DNA]</scope>
    <source>
        <strain evidence="1 2">TAUS-1</strain>
    </source>
</reference>
<dbReference type="Proteomes" id="UP000424468">
    <property type="component" value="Chromosome"/>
</dbReference>
<organism evidence="1 2">
    <name type="scientific">Spiroplasma tabanidicola</name>
    <dbReference type="NCBI Taxonomy" id="324079"/>
    <lineage>
        <taxon>Bacteria</taxon>
        <taxon>Bacillati</taxon>
        <taxon>Mycoplasmatota</taxon>
        <taxon>Mollicutes</taxon>
        <taxon>Entomoplasmatales</taxon>
        <taxon>Spiroplasmataceae</taxon>
        <taxon>Spiroplasma</taxon>
    </lineage>
</organism>
<protein>
    <submittedName>
        <fullName evidence="1">Uncharacterized protein</fullName>
    </submittedName>
</protein>
<dbReference type="AlphaFoldDB" id="A0A6I6CC27"/>
<accession>A0A6I6CC27</accession>
<dbReference type="EMBL" id="CP046276">
    <property type="protein sequence ID" value="QGS51798.1"/>
    <property type="molecule type" value="Genomic_DNA"/>
</dbReference>
<evidence type="ECO:0000313" key="2">
    <source>
        <dbReference type="Proteomes" id="UP000424468"/>
    </source>
</evidence>
<evidence type="ECO:0000313" key="1">
    <source>
        <dbReference type="EMBL" id="QGS51798.1"/>
    </source>
</evidence>
<dbReference type="KEGG" id="stab:STABA_v1c04350"/>
<gene>
    <name evidence="1" type="ORF">STABA_v1c04350</name>
</gene>
<name>A0A6I6CC27_9MOLU</name>